<gene>
    <name evidence="2" type="ORF">NCTC10692_04646</name>
</gene>
<evidence type="ECO:0000256" key="1">
    <source>
        <dbReference type="SAM" id="Phobius"/>
    </source>
</evidence>
<feature type="transmembrane region" description="Helical" evidence="1">
    <location>
        <begin position="16"/>
        <end position="32"/>
    </location>
</feature>
<evidence type="ECO:0000313" key="3">
    <source>
        <dbReference type="Proteomes" id="UP000255303"/>
    </source>
</evidence>
<evidence type="ECO:0000313" key="2">
    <source>
        <dbReference type="EMBL" id="SUE72490.1"/>
    </source>
</evidence>
<protein>
    <submittedName>
        <fullName evidence="2">Uncharacterized protein</fullName>
    </submittedName>
</protein>
<proteinExistence type="predicted"/>
<reference evidence="2 3" key="1">
    <citation type="submission" date="2018-06" db="EMBL/GenBank/DDBJ databases">
        <authorList>
            <consortium name="Pathogen Informatics"/>
            <person name="Doyle S."/>
        </authorList>
    </citation>
    <scope>NUCLEOTIDE SEQUENCE [LARGE SCALE GENOMIC DNA]</scope>
    <source>
        <strain evidence="2 3">NCTC10692</strain>
    </source>
</reference>
<dbReference type="Proteomes" id="UP000255303">
    <property type="component" value="Unassembled WGS sequence"/>
</dbReference>
<feature type="transmembrane region" description="Helical" evidence="1">
    <location>
        <begin position="69"/>
        <end position="90"/>
    </location>
</feature>
<sequence length="151" mass="17187">MVRKEKIESYLSQLEAGRISIMLGLIIAGLGYRVSRRKFLKFILPMTVLFCMAVWNYNGLISEGYSQVGAVSLSMLCFTALTLVIVKAWWFPEGYEFLQMVEISFGPKTRKELFASYLSNKMDREGMDVVRTAKAVGEYEGSPYAMREGHQ</sequence>
<dbReference type="AlphaFoldDB" id="A0A379PIA7"/>
<keyword evidence="1" id="KW-0812">Transmembrane</keyword>
<feature type="transmembrane region" description="Helical" evidence="1">
    <location>
        <begin position="39"/>
        <end position="57"/>
    </location>
</feature>
<dbReference type="EMBL" id="UGUV01000003">
    <property type="protein sequence ID" value="SUE72490.1"/>
    <property type="molecule type" value="Genomic_DNA"/>
</dbReference>
<keyword evidence="1" id="KW-1133">Transmembrane helix</keyword>
<accession>A0A379PIA7</accession>
<name>A0A379PIA7_ECTOL</name>
<dbReference type="RefSeq" id="WP_020307617.1">
    <property type="nucleotide sequence ID" value="NZ_FNZC01000046.1"/>
</dbReference>
<keyword evidence="1" id="KW-0472">Membrane</keyword>
<organism evidence="2 3">
    <name type="scientific">Ectopseudomonas oleovorans</name>
    <name type="common">Pseudomonas oleovorans</name>
    <dbReference type="NCBI Taxonomy" id="301"/>
    <lineage>
        <taxon>Bacteria</taxon>
        <taxon>Pseudomonadati</taxon>
        <taxon>Pseudomonadota</taxon>
        <taxon>Gammaproteobacteria</taxon>
        <taxon>Pseudomonadales</taxon>
        <taxon>Pseudomonadaceae</taxon>
        <taxon>Ectopseudomonas</taxon>
    </lineage>
</organism>